<dbReference type="PANTHER" id="PTHR14002:SF43">
    <property type="entry name" value="DELTA-LIKE PROTEIN"/>
    <property type="match status" value="1"/>
</dbReference>
<keyword evidence="1" id="KW-0732">Signal</keyword>
<keyword evidence="3" id="KW-1133">Transmembrane helix</keyword>
<feature type="domain" description="ZP" evidence="4">
    <location>
        <begin position="29"/>
        <end position="287"/>
    </location>
</feature>
<evidence type="ECO:0000313" key="5">
    <source>
        <dbReference type="EMBL" id="RMX57530.1"/>
    </source>
</evidence>
<evidence type="ECO:0000313" key="6">
    <source>
        <dbReference type="Proteomes" id="UP000275408"/>
    </source>
</evidence>
<protein>
    <recommendedName>
        <fullName evidence="4">ZP domain-containing protein</fullName>
    </recommendedName>
</protein>
<dbReference type="InterPro" id="IPR055355">
    <property type="entry name" value="ZP-C"/>
</dbReference>
<sequence length="640" mass="69361">MRGNQFHKSSPENPLRTYEQETTTIENIICGDVSNIEFTLVIPDINQWDDGNKAMWELKHSGSSNADCQPSFTSVAGKVKYGAFSADVCMNSLTENVDGITLDYEFKIEVSASGSPTFQYDHHYTITCTYNREKQGLQASFLPQHSITETGTDSGELAFTFELLDGSTPVVPSTEITLGTDLIGKLTVSESGFPTNKFNVFFVSVKADKETSDSSITLITNGCAENDQTSFVDDPSSCDGDKEDQFSFKAFRFSGQTGSQKVVFTITAKVCYDGSPGCDCNCGARKRRSTLDETSKTLYYIRAGPFTFVDADEGEEQADTVVDGDKDSSVPNHVVTVGVVGGVVAVAIVCVAVIIVLRKRRHNVTLTESNGSNIEFTLLIPDRDQWSDADEAVWELKHDGGAPNSDCQPSFAEANKVKYGPFETSDCKTSLTESANGNNLDYVFQIQVNATGSPTFQYDHDYTITCTYNREKVGLQASFLPQNSFTETGTDLVGKLMVSESGFPANNCADDIQQAAGLVDNPTSCDGDNEDEFPFKAFRLSGQTVNEKIVFTVTAKVCYDGFPGCECNCDDGEGKEQADTVVDEDKDSSAPTHVVTVGVVGGVAAVAIVCVAVIIVLRKRRHTITLTESRGTHEFATPGV</sequence>
<feature type="transmembrane region" description="Helical" evidence="3">
    <location>
        <begin position="594"/>
        <end position="617"/>
    </location>
</feature>
<organism evidence="5 6">
    <name type="scientific">Pocillopora damicornis</name>
    <name type="common">Cauliflower coral</name>
    <name type="synonym">Millepora damicornis</name>
    <dbReference type="NCBI Taxonomy" id="46731"/>
    <lineage>
        <taxon>Eukaryota</taxon>
        <taxon>Metazoa</taxon>
        <taxon>Cnidaria</taxon>
        <taxon>Anthozoa</taxon>
        <taxon>Hexacorallia</taxon>
        <taxon>Scleractinia</taxon>
        <taxon>Astrocoeniina</taxon>
        <taxon>Pocilloporidae</taxon>
        <taxon>Pocillopora</taxon>
    </lineage>
</organism>
<dbReference type="PROSITE" id="PS51034">
    <property type="entry name" value="ZP_2"/>
    <property type="match status" value="1"/>
</dbReference>
<evidence type="ECO:0000256" key="3">
    <source>
        <dbReference type="SAM" id="Phobius"/>
    </source>
</evidence>
<comment type="caution">
    <text evidence="5">The sequence shown here is derived from an EMBL/GenBank/DDBJ whole genome shotgun (WGS) entry which is preliminary data.</text>
</comment>
<dbReference type="EMBL" id="RCHS01000646">
    <property type="protein sequence ID" value="RMX57530.1"/>
    <property type="molecule type" value="Genomic_DNA"/>
</dbReference>
<keyword evidence="2" id="KW-1015">Disulfide bond</keyword>
<accession>A0A3M6UV76</accession>
<dbReference type="PANTHER" id="PTHR14002">
    <property type="entry name" value="ENDOGLIN/TGF-BETA RECEPTOR TYPE III"/>
    <property type="match status" value="1"/>
</dbReference>
<evidence type="ECO:0000259" key="4">
    <source>
        <dbReference type="PROSITE" id="PS51034"/>
    </source>
</evidence>
<keyword evidence="3" id="KW-0812">Transmembrane</keyword>
<reference evidence="5 6" key="1">
    <citation type="journal article" date="2018" name="Sci. Rep.">
        <title>Comparative analysis of the Pocillopora damicornis genome highlights role of immune system in coral evolution.</title>
        <authorList>
            <person name="Cunning R."/>
            <person name="Bay R.A."/>
            <person name="Gillette P."/>
            <person name="Baker A.C."/>
            <person name="Traylor-Knowles N."/>
        </authorList>
    </citation>
    <scope>NUCLEOTIDE SEQUENCE [LARGE SCALE GENOMIC DNA]</scope>
    <source>
        <strain evidence="5">RSMAS</strain>
        <tissue evidence="5">Whole animal</tissue>
    </source>
</reference>
<keyword evidence="3" id="KW-0472">Membrane</keyword>
<dbReference type="InterPro" id="IPR001507">
    <property type="entry name" value="ZP_dom"/>
</dbReference>
<gene>
    <name evidence="5" type="ORF">pdam_00005812</name>
</gene>
<proteinExistence type="predicted"/>
<dbReference type="Gene3D" id="2.60.40.4100">
    <property type="entry name" value="Zona pellucida, ZP-C domain"/>
    <property type="match status" value="1"/>
</dbReference>
<name>A0A3M6UV76_POCDA</name>
<evidence type="ECO:0000256" key="1">
    <source>
        <dbReference type="ARBA" id="ARBA00022729"/>
    </source>
</evidence>
<dbReference type="InterPro" id="IPR042235">
    <property type="entry name" value="ZP-C_dom"/>
</dbReference>
<dbReference type="Pfam" id="PF00100">
    <property type="entry name" value="Zona_pellucida"/>
    <property type="match status" value="1"/>
</dbReference>
<dbReference type="Proteomes" id="UP000275408">
    <property type="component" value="Unassembled WGS sequence"/>
</dbReference>
<dbReference type="AlphaFoldDB" id="A0A3M6UV76"/>
<feature type="transmembrane region" description="Helical" evidence="3">
    <location>
        <begin position="334"/>
        <end position="357"/>
    </location>
</feature>
<evidence type="ECO:0000256" key="2">
    <source>
        <dbReference type="ARBA" id="ARBA00023157"/>
    </source>
</evidence>
<dbReference type="SMART" id="SM00241">
    <property type="entry name" value="ZP"/>
    <property type="match status" value="1"/>
</dbReference>
<keyword evidence="6" id="KW-1185">Reference proteome</keyword>